<comment type="caution">
    <text evidence="6">The sequence shown here is derived from an EMBL/GenBank/DDBJ whole genome shotgun (WGS) entry which is preliminary data.</text>
</comment>
<accession>A0A1Y4LXN0</accession>
<dbReference type="Pfam" id="PF04011">
    <property type="entry name" value="LemA"/>
    <property type="match status" value="1"/>
</dbReference>
<keyword evidence="3" id="KW-0812">Transmembrane</keyword>
<reference evidence="7" key="1">
    <citation type="submission" date="2017-04" db="EMBL/GenBank/DDBJ databases">
        <title>Function of individual gut microbiota members based on whole genome sequencing of pure cultures obtained from chicken caecum.</title>
        <authorList>
            <person name="Medvecky M."/>
            <person name="Cejkova D."/>
            <person name="Polansky O."/>
            <person name="Karasova D."/>
            <person name="Kubasova T."/>
            <person name="Cizek A."/>
            <person name="Rychlik I."/>
        </authorList>
    </citation>
    <scope>NUCLEOTIDE SEQUENCE [LARGE SCALE GENOMIC DNA]</scope>
    <source>
        <strain evidence="7">An178</strain>
    </source>
</reference>
<dbReference type="SUPFAM" id="SSF140478">
    <property type="entry name" value="LemA-like"/>
    <property type="match status" value="1"/>
</dbReference>
<dbReference type="Gene3D" id="1.20.1440.20">
    <property type="entry name" value="LemA-like domain"/>
    <property type="match status" value="1"/>
</dbReference>
<evidence type="ECO:0000256" key="4">
    <source>
        <dbReference type="ARBA" id="ARBA00022989"/>
    </source>
</evidence>
<dbReference type="InterPro" id="IPR007156">
    <property type="entry name" value="MamQ_LemA"/>
</dbReference>
<dbReference type="InterPro" id="IPR023353">
    <property type="entry name" value="LemA-like_dom_sf"/>
</dbReference>
<evidence type="ECO:0000313" key="7">
    <source>
        <dbReference type="Proteomes" id="UP000195447"/>
    </source>
</evidence>
<sequence>MNQTKKFPLWGKILIVVGVIVIALGAIFISPYNTMIEKEENVTTMQANIQTSLQSRLDKINELMPSVQAILDHESEVYKDIAALRSNMEGVAIDEDGNLTLDSNATTSDLEQADAASSQILRDINVAIEAYPQLQAQTVMQDFMTSVEGIENRLSVARDNYNQAVQDYNTYVRKFPNNIIAGIFGFSPKEKYQASDEAQDAPTVDFN</sequence>
<name>A0A1Y4LXN0_9FIRM</name>
<dbReference type="GO" id="GO:0016020">
    <property type="term" value="C:membrane"/>
    <property type="evidence" value="ECO:0007669"/>
    <property type="project" value="UniProtKB-SubCell"/>
</dbReference>
<evidence type="ECO:0000313" key="6">
    <source>
        <dbReference type="EMBL" id="OUP61356.1"/>
    </source>
</evidence>
<dbReference type="GeneID" id="79876832"/>
<evidence type="ECO:0000256" key="1">
    <source>
        <dbReference type="ARBA" id="ARBA00004167"/>
    </source>
</evidence>
<keyword evidence="5" id="KW-0472">Membrane</keyword>
<evidence type="ECO:0000256" key="5">
    <source>
        <dbReference type="ARBA" id="ARBA00023136"/>
    </source>
</evidence>
<dbReference type="EMBL" id="NFKM01000004">
    <property type="protein sequence ID" value="OUP61356.1"/>
    <property type="molecule type" value="Genomic_DNA"/>
</dbReference>
<comment type="similarity">
    <text evidence="2">Belongs to the LemA family.</text>
</comment>
<evidence type="ECO:0000256" key="2">
    <source>
        <dbReference type="ARBA" id="ARBA00008854"/>
    </source>
</evidence>
<dbReference type="AlphaFoldDB" id="A0A1Y4LXN0"/>
<proteinExistence type="inferred from homology"/>
<gene>
    <name evidence="6" type="ORF">B5F14_03325</name>
</gene>
<organism evidence="6 7">
    <name type="scientific">Faecalitalea cylindroides</name>
    <dbReference type="NCBI Taxonomy" id="39483"/>
    <lineage>
        <taxon>Bacteria</taxon>
        <taxon>Bacillati</taxon>
        <taxon>Bacillota</taxon>
        <taxon>Erysipelotrichia</taxon>
        <taxon>Erysipelotrichales</taxon>
        <taxon>Erysipelotrichaceae</taxon>
        <taxon>Faecalitalea</taxon>
    </lineage>
</organism>
<dbReference type="Proteomes" id="UP000195447">
    <property type="component" value="Unassembled WGS sequence"/>
</dbReference>
<keyword evidence="4" id="KW-1133">Transmembrane helix</keyword>
<dbReference type="RefSeq" id="WP_022355600.1">
    <property type="nucleotide sequence ID" value="NZ_CABKSV010000103.1"/>
</dbReference>
<protein>
    <submittedName>
        <fullName evidence="6">Uncharacterized protein</fullName>
    </submittedName>
</protein>
<evidence type="ECO:0000256" key="3">
    <source>
        <dbReference type="ARBA" id="ARBA00022692"/>
    </source>
</evidence>
<dbReference type="PANTHER" id="PTHR34478">
    <property type="entry name" value="PROTEIN LEMA"/>
    <property type="match status" value="1"/>
</dbReference>
<dbReference type="PANTHER" id="PTHR34478:SF2">
    <property type="entry name" value="MEMBRANE PROTEIN"/>
    <property type="match status" value="1"/>
</dbReference>
<comment type="subcellular location">
    <subcellularLocation>
        <location evidence="1">Membrane</location>
        <topology evidence="1">Single-pass membrane protein</topology>
    </subcellularLocation>
</comment>
<keyword evidence="7" id="KW-1185">Reference proteome</keyword>